<comment type="similarity">
    <text evidence="1">Belongs to the flagella basal body rod proteins family.</text>
</comment>
<accession>A0A0P1EMX7</accession>
<dbReference type="AlphaFoldDB" id="A0A0P1EMX7"/>
<feature type="domain" description="Flagellar basal-body/hook protein C-terminal" evidence="2">
    <location>
        <begin position="24"/>
        <end position="52"/>
    </location>
</feature>
<keyword evidence="3" id="KW-0969">Cilium</keyword>
<dbReference type="RefSeq" id="WP_082649252.1">
    <property type="nucleotide sequence ID" value="NZ_CYPS01000032.1"/>
</dbReference>
<reference evidence="4" key="1">
    <citation type="submission" date="2015-09" db="EMBL/GenBank/DDBJ databases">
        <authorList>
            <person name="Rodrigo-Torres L."/>
            <person name="Arahal D.R."/>
        </authorList>
    </citation>
    <scope>NUCLEOTIDE SEQUENCE [LARGE SCALE GENOMIC DNA]</scope>
    <source>
        <strain evidence="4">CECT 4293</strain>
    </source>
</reference>
<evidence type="ECO:0000256" key="1">
    <source>
        <dbReference type="ARBA" id="ARBA00009677"/>
    </source>
</evidence>
<dbReference type="Proteomes" id="UP000050786">
    <property type="component" value="Unassembled WGS sequence"/>
</dbReference>
<sequence length="52" mass="5729">MPYRTILGLALAALLAAPRGFTTSNLMQIEKTYAANARLISTVDEMMDTLLR</sequence>
<dbReference type="EMBL" id="CYPS01000032">
    <property type="protein sequence ID" value="CUH42959.1"/>
    <property type="molecule type" value="Genomic_DNA"/>
</dbReference>
<evidence type="ECO:0000313" key="4">
    <source>
        <dbReference type="Proteomes" id="UP000050786"/>
    </source>
</evidence>
<dbReference type="InterPro" id="IPR010930">
    <property type="entry name" value="Flg_bb/hook_C_dom"/>
</dbReference>
<keyword evidence="3" id="KW-0966">Cell projection</keyword>
<dbReference type="Pfam" id="PF06429">
    <property type="entry name" value="Flg_bbr_C"/>
    <property type="match status" value="1"/>
</dbReference>
<evidence type="ECO:0000259" key="2">
    <source>
        <dbReference type="Pfam" id="PF06429"/>
    </source>
</evidence>
<name>A0A0P1EMX7_9RHOB</name>
<keyword evidence="3" id="KW-0282">Flagellum</keyword>
<proteinExistence type="inferred from homology"/>
<evidence type="ECO:0000313" key="3">
    <source>
        <dbReference type="EMBL" id="CUH42959.1"/>
    </source>
</evidence>
<keyword evidence="4" id="KW-1185">Reference proteome</keyword>
<protein>
    <submittedName>
        <fullName evidence="3">Flagellar hook-associated protein FlgK</fullName>
    </submittedName>
</protein>
<gene>
    <name evidence="3" type="ORF">RUM4293_01848</name>
</gene>
<organism evidence="3 4">
    <name type="scientific">Ruegeria atlantica</name>
    <dbReference type="NCBI Taxonomy" id="81569"/>
    <lineage>
        <taxon>Bacteria</taxon>
        <taxon>Pseudomonadati</taxon>
        <taxon>Pseudomonadota</taxon>
        <taxon>Alphaproteobacteria</taxon>
        <taxon>Rhodobacterales</taxon>
        <taxon>Roseobacteraceae</taxon>
        <taxon>Ruegeria</taxon>
    </lineage>
</organism>